<evidence type="ECO:0000313" key="4">
    <source>
        <dbReference type="Proteomes" id="UP000193577"/>
    </source>
</evidence>
<organism evidence="3 4">
    <name type="scientific">Mycolicibacillus koreensis</name>
    <dbReference type="NCBI Taxonomy" id="1069220"/>
    <lineage>
        <taxon>Bacteria</taxon>
        <taxon>Bacillati</taxon>
        <taxon>Actinomycetota</taxon>
        <taxon>Actinomycetes</taxon>
        <taxon>Mycobacteriales</taxon>
        <taxon>Mycobacteriaceae</taxon>
        <taxon>Mycolicibacillus</taxon>
    </lineage>
</organism>
<dbReference type="EMBL" id="NCXO01000059">
    <property type="protein sequence ID" value="OSC27269.1"/>
    <property type="molecule type" value="Genomic_DNA"/>
</dbReference>
<keyword evidence="2" id="KW-0472">Membrane</keyword>
<reference evidence="3 4" key="1">
    <citation type="submission" date="2017-04" db="EMBL/GenBank/DDBJ databases">
        <title>The new phylogeny of genus Mycobacterium.</title>
        <authorList>
            <person name="Tortoli E."/>
            <person name="Trovato A."/>
            <person name="Cirillo D.M."/>
        </authorList>
    </citation>
    <scope>NUCLEOTIDE SEQUENCE [LARGE SCALE GENOMIC DNA]</scope>
    <source>
        <strain evidence="3 4">KCTC 19819</strain>
    </source>
</reference>
<dbReference type="RefSeq" id="WP_069392487.1">
    <property type="nucleotide sequence ID" value="NZ_AP022594.1"/>
</dbReference>
<gene>
    <name evidence="3" type="ORF">B8W67_18155</name>
</gene>
<evidence type="ECO:0000256" key="1">
    <source>
        <dbReference type="SAM" id="MobiDB-lite"/>
    </source>
</evidence>
<accession>A0A7I7SIK6</accession>
<name>A0A7I7SIK6_9MYCO</name>
<keyword evidence="2" id="KW-1133">Transmembrane helix</keyword>
<feature type="compositionally biased region" description="Basic and acidic residues" evidence="1">
    <location>
        <begin position="89"/>
        <end position="100"/>
    </location>
</feature>
<evidence type="ECO:0000256" key="2">
    <source>
        <dbReference type="SAM" id="Phobius"/>
    </source>
</evidence>
<feature type="compositionally biased region" description="Basic and acidic residues" evidence="1">
    <location>
        <begin position="59"/>
        <end position="70"/>
    </location>
</feature>
<keyword evidence="4" id="KW-1185">Reference proteome</keyword>
<sequence>MTHLFLTLAAGAVAADGPAPANTGPEFGKASPVGLLVVALLIVGTALLIRSMSRHLKKLPDTFDPEHPEPDQATDEGTLGAVDTPHGGEPGDRAHPYEPG</sequence>
<keyword evidence="2" id="KW-0812">Transmembrane</keyword>
<protein>
    <submittedName>
        <fullName evidence="3">Uncharacterized protein</fullName>
    </submittedName>
</protein>
<dbReference type="AlphaFoldDB" id="A0A7I7SIK6"/>
<evidence type="ECO:0000313" key="3">
    <source>
        <dbReference type="EMBL" id="OSC27269.1"/>
    </source>
</evidence>
<feature type="transmembrane region" description="Helical" evidence="2">
    <location>
        <begin position="33"/>
        <end position="49"/>
    </location>
</feature>
<dbReference type="Proteomes" id="UP000193577">
    <property type="component" value="Unassembled WGS sequence"/>
</dbReference>
<proteinExistence type="predicted"/>
<dbReference type="OrthoDB" id="4775389at2"/>
<comment type="caution">
    <text evidence="3">The sequence shown here is derived from an EMBL/GenBank/DDBJ whole genome shotgun (WGS) entry which is preliminary data.</text>
</comment>
<feature type="region of interest" description="Disordered" evidence="1">
    <location>
        <begin position="59"/>
        <end position="100"/>
    </location>
</feature>